<dbReference type="GO" id="GO:0007167">
    <property type="term" value="P:enzyme-linked receptor protein signaling pathway"/>
    <property type="evidence" value="ECO:0007669"/>
    <property type="project" value="TreeGrafter"/>
</dbReference>
<dbReference type="PANTHER" id="PTHR19969:SF5">
    <property type="entry name" value="CRK-LIKE PROTEIN"/>
    <property type="match status" value="1"/>
</dbReference>
<name>A0A6S7KY93_PARCT</name>
<dbReference type="AlphaFoldDB" id="A0A6S7KY93"/>
<feature type="compositionally biased region" description="Polar residues" evidence="2">
    <location>
        <begin position="180"/>
        <end position="200"/>
    </location>
</feature>
<keyword evidence="4" id="KW-1185">Reference proteome</keyword>
<dbReference type="CDD" id="cd00173">
    <property type="entry name" value="SH2"/>
    <property type="match status" value="1"/>
</dbReference>
<dbReference type="SUPFAM" id="SSF55550">
    <property type="entry name" value="SH2 domain"/>
    <property type="match status" value="1"/>
</dbReference>
<evidence type="ECO:0000313" key="3">
    <source>
        <dbReference type="EMBL" id="CAB4031452.1"/>
    </source>
</evidence>
<dbReference type="OrthoDB" id="5958717at2759"/>
<reference evidence="3" key="1">
    <citation type="submission" date="2020-04" db="EMBL/GenBank/DDBJ databases">
        <authorList>
            <person name="Alioto T."/>
            <person name="Alioto T."/>
            <person name="Gomez Garrido J."/>
        </authorList>
    </citation>
    <scope>NUCLEOTIDE SEQUENCE</scope>
    <source>
        <strain evidence="3">A484AB</strain>
    </source>
</reference>
<evidence type="ECO:0000256" key="1">
    <source>
        <dbReference type="ARBA" id="ARBA00022999"/>
    </source>
</evidence>
<comment type="caution">
    <text evidence="3">The sequence shown here is derived from an EMBL/GenBank/DDBJ whole genome shotgun (WGS) entry which is preliminary data.</text>
</comment>
<dbReference type="SMART" id="SM00252">
    <property type="entry name" value="SH2"/>
    <property type="match status" value="1"/>
</dbReference>
<dbReference type="Proteomes" id="UP001152795">
    <property type="component" value="Unassembled WGS sequence"/>
</dbReference>
<evidence type="ECO:0000313" key="4">
    <source>
        <dbReference type="Proteomes" id="UP001152795"/>
    </source>
</evidence>
<dbReference type="InterPro" id="IPR051184">
    <property type="entry name" value="Tyrosine-phos_adapter"/>
</dbReference>
<dbReference type="GO" id="GO:0035591">
    <property type="term" value="F:signaling adaptor activity"/>
    <property type="evidence" value="ECO:0007669"/>
    <property type="project" value="TreeGrafter"/>
</dbReference>
<dbReference type="Gene3D" id="3.30.505.10">
    <property type="entry name" value="SH2 domain"/>
    <property type="match status" value="1"/>
</dbReference>
<dbReference type="GO" id="GO:0030971">
    <property type="term" value="F:receptor tyrosine kinase binding"/>
    <property type="evidence" value="ECO:0007669"/>
    <property type="project" value="TreeGrafter"/>
</dbReference>
<accession>A0A6S7KY93</accession>
<dbReference type="Pfam" id="PF00017">
    <property type="entry name" value="SH2"/>
    <property type="match status" value="1"/>
</dbReference>
<dbReference type="GO" id="GO:0005737">
    <property type="term" value="C:cytoplasm"/>
    <property type="evidence" value="ECO:0007669"/>
    <property type="project" value="TreeGrafter"/>
</dbReference>
<feature type="region of interest" description="Disordered" evidence="2">
    <location>
        <begin position="130"/>
        <end position="212"/>
    </location>
</feature>
<dbReference type="PROSITE" id="PS50001">
    <property type="entry name" value="SH2"/>
    <property type="match status" value="1"/>
</dbReference>
<gene>
    <name evidence="3" type="ORF">PACLA_8A056790</name>
</gene>
<proteinExistence type="predicted"/>
<evidence type="ECO:0000256" key="2">
    <source>
        <dbReference type="SAM" id="MobiDB-lite"/>
    </source>
</evidence>
<dbReference type="PANTHER" id="PTHR19969">
    <property type="entry name" value="SH2-SH3 ADAPTOR PROTEIN-RELATED"/>
    <property type="match status" value="1"/>
</dbReference>
<dbReference type="GO" id="GO:0016477">
    <property type="term" value="P:cell migration"/>
    <property type="evidence" value="ECO:0007669"/>
    <property type="project" value="TreeGrafter"/>
</dbReference>
<dbReference type="EMBL" id="CACRXK020017641">
    <property type="protein sequence ID" value="CAB4031452.1"/>
    <property type="molecule type" value="Genomic_DNA"/>
</dbReference>
<dbReference type="InterPro" id="IPR036860">
    <property type="entry name" value="SH2_dom_sf"/>
</dbReference>
<protein>
    <submittedName>
        <fullName evidence="3">Uncharacterized protein</fullName>
    </submittedName>
</protein>
<keyword evidence="1" id="KW-0727">SH2 domain</keyword>
<sequence length="255" mass="27498">MGTACSLGLKHSSIGLSGEDGHTKDDSSNKSKSASSAIVYCSLWNPFRISRDDAENLLQGSYAGAFIFSHSVTSEMFLSMSTGKYVCHHPILKQSQCYVIGGRDFNTIDEAVSFYRTSPLGEAILTEQYQSGQQAQSRTQTSNSALNSPPVRPQRTNGKRVTFNVPHSKSSIGSGPVSITVDNNGSPSVITGSTRSTGVSMDSKGGSMMDTEGDLNTEEEMIKKMLSTPRKSICRIQAEDSLSTSSGNMFKEEEF</sequence>
<organism evidence="3 4">
    <name type="scientific">Paramuricea clavata</name>
    <name type="common">Red gorgonian</name>
    <name type="synonym">Violescent sea-whip</name>
    <dbReference type="NCBI Taxonomy" id="317549"/>
    <lineage>
        <taxon>Eukaryota</taxon>
        <taxon>Metazoa</taxon>
        <taxon>Cnidaria</taxon>
        <taxon>Anthozoa</taxon>
        <taxon>Octocorallia</taxon>
        <taxon>Malacalcyonacea</taxon>
        <taxon>Plexauridae</taxon>
        <taxon>Paramuricea</taxon>
    </lineage>
</organism>
<dbReference type="InterPro" id="IPR000980">
    <property type="entry name" value="SH2"/>
</dbReference>
<feature type="compositionally biased region" description="Polar residues" evidence="2">
    <location>
        <begin position="130"/>
        <end position="147"/>
    </location>
</feature>